<dbReference type="Proteomes" id="UP000190959">
    <property type="component" value="Unassembled WGS sequence"/>
</dbReference>
<dbReference type="EMBL" id="MWMH01000001">
    <property type="protein sequence ID" value="OOP74777.1"/>
    <property type="molecule type" value="Genomic_DNA"/>
</dbReference>
<comment type="caution">
    <text evidence="6">The sequence shown here is derived from an EMBL/GenBank/DDBJ whole genome shotgun (WGS) entry which is preliminary data.</text>
</comment>
<feature type="repeat" description="Cell wall-binding" evidence="2">
    <location>
        <begin position="364"/>
        <end position="385"/>
    </location>
</feature>
<reference evidence="6 7" key="1">
    <citation type="submission" date="2017-02" db="EMBL/GenBank/DDBJ databases">
        <title>Genome sequence of Clostridium beijerinckii Br21.</title>
        <authorList>
            <person name="Fonseca B.C."/>
            <person name="Guazzaroni M.E."/>
            <person name="Riano-Pachon D.M."/>
            <person name="Reginatto V."/>
        </authorList>
    </citation>
    <scope>NUCLEOTIDE SEQUENCE [LARGE SCALE GENOMIC DNA]</scope>
    <source>
        <strain evidence="6 7">Br21</strain>
    </source>
</reference>
<feature type="signal peptide" evidence="4">
    <location>
        <begin position="1"/>
        <end position="24"/>
    </location>
</feature>
<dbReference type="AlphaFoldDB" id="A0A1S9NB54"/>
<proteinExistence type="predicted"/>
<evidence type="ECO:0000256" key="1">
    <source>
        <dbReference type="ARBA" id="ARBA00022737"/>
    </source>
</evidence>
<feature type="chain" id="PRO_5012097224" evidence="4">
    <location>
        <begin position="25"/>
        <end position="405"/>
    </location>
</feature>
<keyword evidence="4" id="KW-0732">Signal</keyword>
<evidence type="ECO:0000256" key="2">
    <source>
        <dbReference type="PROSITE-ProRule" id="PRU00591"/>
    </source>
</evidence>
<dbReference type="Pfam" id="PF12733">
    <property type="entry name" value="Cadherin-like"/>
    <property type="match status" value="1"/>
</dbReference>
<evidence type="ECO:0000313" key="7">
    <source>
        <dbReference type="Proteomes" id="UP000190959"/>
    </source>
</evidence>
<evidence type="ECO:0000256" key="4">
    <source>
        <dbReference type="SAM" id="SignalP"/>
    </source>
</evidence>
<dbReference type="Pfam" id="PF19127">
    <property type="entry name" value="Choline_bind_3"/>
    <property type="match status" value="1"/>
</dbReference>
<accession>A0A1S9NB54</accession>
<feature type="repeat" description="Cell wall-binding" evidence="2">
    <location>
        <begin position="324"/>
        <end position="343"/>
    </location>
</feature>
<gene>
    <name evidence="6" type="ORF">CBEIBR21_01005</name>
</gene>
<evidence type="ECO:0000313" key="6">
    <source>
        <dbReference type="EMBL" id="OOP74777.1"/>
    </source>
</evidence>
<dbReference type="SUPFAM" id="SSF69360">
    <property type="entry name" value="Cell wall binding repeat"/>
    <property type="match status" value="1"/>
</dbReference>
<dbReference type="InterPro" id="IPR025883">
    <property type="entry name" value="Cadherin-like_domain"/>
</dbReference>
<dbReference type="PROSITE" id="PS51170">
    <property type="entry name" value="CW"/>
    <property type="match status" value="3"/>
</dbReference>
<sequence length="405" mass="45537">MNKNLKRIIAIILAVNTVSTIAPAANLGLLTTKAYAANKITNLTVEDSNGDNMSLYSESDCTDKHRVDSDDVQPGKTYYTRKTSADEINIDADGVDSDNIRVFEETSSDTEGKDIGEDVDLSSGTNVITVRVYNGDPGTVKYSDNSYVNEYKIRVKYSESNDDDDEDSDNVYLSSITLMGGNIDFSKKVYTYDVQVPEDLSKITIRARPDCDSGKYDDYKVKINGVKVDKDDKFKDDVSLNKGKNVIDIKVEDDDDNERVYTLNITRGKDNSNNNSKSSEQAEVTKTSQWVQVDGKWQYKDSTGNSVKNTWEQNYFVQADGNMATGWLNNNGKWYYLGDDGARKTGWQLVNGNWYYLDSQGIMQIGWIKDINNGKYYYLNNDGSMAYNTTVGEYKLGSDGAWYNR</sequence>
<protein>
    <submittedName>
        <fullName evidence="6">Cell wall-binding protein</fullName>
    </submittedName>
</protein>
<dbReference type="RefSeq" id="WP_078114284.1">
    <property type="nucleotide sequence ID" value="NZ_MWMH01000001.1"/>
</dbReference>
<dbReference type="Pfam" id="PF01473">
    <property type="entry name" value="Choline_bind_1"/>
    <property type="match status" value="1"/>
</dbReference>
<dbReference type="Gene3D" id="2.10.270.10">
    <property type="entry name" value="Cholin Binding"/>
    <property type="match status" value="1"/>
</dbReference>
<feature type="region of interest" description="Disordered" evidence="3">
    <location>
        <begin position="266"/>
        <end position="287"/>
    </location>
</feature>
<organism evidence="6 7">
    <name type="scientific">Clostridium beijerinckii</name>
    <name type="common">Clostridium MP</name>
    <dbReference type="NCBI Taxonomy" id="1520"/>
    <lineage>
        <taxon>Bacteria</taxon>
        <taxon>Bacillati</taxon>
        <taxon>Bacillota</taxon>
        <taxon>Clostridia</taxon>
        <taxon>Eubacteriales</taxon>
        <taxon>Clostridiaceae</taxon>
        <taxon>Clostridium</taxon>
    </lineage>
</organism>
<dbReference type="InterPro" id="IPR018337">
    <property type="entry name" value="Cell_wall/Cho-bd_repeat"/>
</dbReference>
<feature type="repeat" description="Cell wall-binding" evidence="2">
    <location>
        <begin position="344"/>
        <end position="363"/>
    </location>
</feature>
<name>A0A1S9NB54_CLOBE</name>
<feature type="domain" description="Cadherin-like beta-sandwich-like" evidence="5">
    <location>
        <begin position="173"/>
        <end position="267"/>
    </location>
</feature>
<evidence type="ECO:0000259" key="5">
    <source>
        <dbReference type="Pfam" id="PF12733"/>
    </source>
</evidence>
<keyword evidence="1" id="KW-0677">Repeat</keyword>
<evidence type="ECO:0000256" key="3">
    <source>
        <dbReference type="SAM" id="MobiDB-lite"/>
    </source>
</evidence>